<keyword evidence="4" id="KW-1185">Reference proteome</keyword>
<evidence type="ECO:0000313" key="4">
    <source>
        <dbReference type="Proteomes" id="UP001460270"/>
    </source>
</evidence>
<feature type="domain" description="Integrase catalytic" evidence="2">
    <location>
        <begin position="1"/>
        <end position="151"/>
    </location>
</feature>
<dbReference type="PANTHER" id="PTHR37984:SF15">
    <property type="entry name" value="INTEGRASE CATALYTIC DOMAIN-CONTAINING PROTEIN"/>
    <property type="match status" value="1"/>
</dbReference>
<dbReference type="PANTHER" id="PTHR37984">
    <property type="entry name" value="PROTEIN CBG26694"/>
    <property type="match status" value="1"/>
</dbReference>
<feature type="compositionally biased region" description="Polar residues" evidence="1">
    <location>
        <begin position="347"/>
        <end position="359"/>
    </location>
</feature>
<evidence type="ECO:0000259" key="2">
    <source>
        <dbReference type="PROSITE" id="PS50994"/>
    </source>
</evidence>
<dbReference type="InterPro" id="IPR001584">
    <property type="entry name" value="Integrase_cat-core"/>
</dbReference>
<dbReference type="FunFam" id="3.30.420.10:FF:000269">
    <property type="entry name" value="Uncharacterized protein"/>
    <property type="match status" value="1"/>
</dbReference>
<feature type="non-terminal residue" evidence="3">
    <location>
        <position position="1"/>
    </location>
</feature>
<feature type="region of interest" description="Disordered" evidence="1">
    <location>
        <begin position="284"/>
        <end position="306"/>
    </location>
</feature>
<dbReference type="GO" id="GO:0015074">
    <property type="term" value="P:DNA integration"/>
    <property type="evidence" value="ECO:0007669"/>
    <property type="project" value="InterPro"/>
</dbReference>
<dbReference type="EMBL" id="JBBPFD010000353">
    <property type="protein sequence ID" value="KAK7879131.1"/>
    <property type="molecule type" value="Genomic_DNA"/>
</dbReference>
<sequence length="524" mass="59398">LVCIDYLSLEPDGKGTKDVLVITDHFTKYAVAVPTADQKSKTVAKALWNNFFIHYGFPERLHSDQGRDFESALIKDLCSLLDIKKTRTTPYHPRGNPVERFNRTLLQMLGTLEEEDKTRWREFVQPLVHAYNCTKNDTTGFSPYQLMFGRQPHLPIDLAFGLNTERCAKLSHSEYVKKLAENLTESYRLASEHSRKQALQNKQRFDNKVRESTLTAGDRVLVRNVGLRGKHKIADRWSKTVYTIVKQIPDLPVYVVIPENSNGPERVLHRDLLLPCGFLPSTTEEVDLPDSKAKPMQNDSKQTDHLDVVEEIDLPDLEDGVEYYSSFDKPSHVTNEHANNEQRETEQTSCEQQDSVQIHSEQGDITDNENDAPENIINEALNQADFQQTCEQSESESSASSPLNPEATEFQPVSPQEVEQIKQTPVHQTVHLPTSSVDPQSDHNSPTNETQAVTEVANENEQPNPKDSNNETGLRRLVFLFDLIPSDCFGVRLESLDPRVKDVQDAFPSHPVWTWPSSQAAELS</sequence>
<dbReference type="Gene3D" id="3.30.420.10">
    <property type="entry name" value="Ribonuclease H-like superfamily/Ribonuclease H"/>
    <property type="match status" value="1"/>
</dbReference>
<organism evidence="3 4">
    <name type="scientific">Mugilogobius chulae</name>
    <name type="common">yellowstripe goby</name>
    <dbReference type="NCBI Taxonomy" id="88201"/>
    <lineage>
        <taxon>Eukaryota</taxon>
        <taxon>Metazoa</taxon>
        <taxon>Chordata</taxon>
        <taxon>Craniata</taxon>
        <taxon>Vertebrata</taxon>
        <taxon>Euteleostomi</taxon>
        <taxon>Actinopterygii</taxon>
        <taxon>Neopterygii</taxon>
        <taxon>Teleostei</taxon>
        <taxon>Neoteleostei</taxon>
        <taxon>Acanthomorphata</taxon>
        <taxon>Gobiaria</taxon>
        <taxon>Gobiiformes</taxon>
        <taxon>Gobioidei</taxon>
        <taxon>Gobiidae</taxon>
        <taxon>Gobionellinae</taxon>
        <taxon>Mugilogobius</taxon>
    </lineage>
</organism>
<protein>
    <recommendedName>
        <fullName evidence="2">Integrase catalytic domain-containing protein</fullName>
    </recommendedName>
</protein>
<dbReference type="AlphaFoldDB" id="A0AAW0MQZ0"/>
<dbReference type="PROSITE" id="PS50994">
    <property type="entry name" value="INTEGRASE"/>
    <property type="match status" value="1"/>
</dbReference>
<feature type="compositionally biased region" description="Low complexity" evidence="1">
    <location>
        <begin position="391"/>
        <end position="401"/>
    </location>
</feature>
<feature type="compositionally biased region" description="Basic and acidic residues" evidence="1">
    <location>
        <begin position="329"/>
        <end position="346"/>
    </location>
</feature>
<name>A0AAW0MQZ0_9GOBI</name>
<dbReference type="InterPro" id="IPR036397">
    <property type="entry name" value="RNaseH_sf"/>
</dbReference>
<feature type="region of interest" description="Disordered" evidence="1">
    <location>
        <begin position="326"/>
        <end position="359"/>
    </location>
</feature>
<reference evidence="4" key="1">
    <citation type="submission" date="2024-04" db="EMBL/GenBank/DDBJ databases">
        <title>Salinicola lusitanus LLJ914,a marine bacterium isolated from the Okinawa Trough.</title>
        <authorList>
            <person name="Li J."/>
        </authorList>
    </citation>
    <scope>NUCLEOTIDE SEQUENCE [LARGE SCALE GENOMIC DNA]</scope>
</reference>
<feature type="compositionally biased region" description="Polar residues" evidence="1">
    <location>
        <begin position="421"/>
        <end position="471"/>
    </location>
</feature>
<dbReference type="Pfam" id="PF00665">
    <property type="entry name" value="rve"/>
    <property type="match status" value="1"/>
</dbReference>
<feature type="region of interest" description="Disordered" evidence="1">
    <location>
        <begin position="386"/>
        <end position="471"/>
    </location>
</feature>
<comment type="caution">
    <text evidence="3">The sequence shown here is derived from an EMBL/GenBank/DDBJ whole genome shotgun (WGS) entry which is preliminary data.</text>
</comment>
<evidence type="ECO:0000313" key="3">
    <source>
        <dbReference type="EMBL" id="KAK7879131.1"/>
    </source>
</evidence>
<dbReference type="InterPro" id="IPR012337">
    <property type="entry name" value="RNaseH-like_sf"/>
</dbReference>
<dbReference type="InterPro" id="IPR050951">
    <property type="entry name" value="Retrovirus_Pol_polyprotein"/>
</dbReference>
<gene>
    <name evidence="3" type="ORF">WMY93_034090</name>
</gene>
<dbReference type="GO" id="GO:0003676">
    <property type="term" value="F:nucleic acid binding"/>
    <property type="evidence" value="ECO:0007669"/>
    <property type="project" value="InterPro"/>
</dbReference>
<dbReference type="Proteomes" id="UP001460270">
    <property type="component" value="Unassembled WGS sequence"/>
</dbReference>
<evidence type="ECO:0000256" key="1">
    <source>
        <dbReference type="SAM" id="MobiDB-lite"/>
    </source>
</evidence>
<dbReference type="SUPFAM" id="SSF53098">
    <property type="entry name" value="Ribonuclease H-like"/>
    <property type="match status" value="1"/>
</dbReference>
<accession>A0AAW0MQZ0</accession>
<proteinExistence type="predicted"/>